<keyword evidence="2" id="KW-1185">Reference proteome</keyword>
<comment type="caution">
    <text evidence="1">The sequence shown here is derived from an EMBL/GenBank/DDBJ whole genome shotgun (WGS) entry which is preliminary data.</text>
</comment>
<dbReference type="AlphaFoldDB" id="A0A426RRD9"/>
<dbReference type="OrthoDB" id="7358761at2"/>
<evidence type="ECO:0000313" key="2">
    <source>
        <dbReference type="Proteomes" id="UP000268553"/>
    </source>
</evidence>
<reference evidence="1 2" key="1">
    <citation type="submission" date="2018-12" db="EMBL/GenBank/DDBJ databases">
        <authorList>
            <person name="Kim S.-J."/>
            <person name="Jung G.-Y."/>
        </authorList>
    </citation>
    <scope>NUCLEOTIDE SEQUENCE [LARGE SCALE GENOMIC DNA]</scope>
    <source>
        <strain evidence="1 2">03SU3-P</strain>
    </source>
</reference>
<organism evidence="1 2">
    <name type="scientific">Sphingorhabdus wooponensis</name>
    <dbReference type="NCBI Taxonomy" id="940136"/>
    <lineage>
        <taxon>Bacteria</taxon>
        <taxon>Pseudomonadati</taxon>
        <taxon>Pseudomonadota</taxon>
        <taxon>Alphaproteobacteria</taxon>
        <taxon>Sphingomonadales</taxon>
        <taxon>Sphingomonadaceae</taxon>
        <taxon>Sphingorhabdus</taxon>
    </lineage>
</organism>
<accession>A0A426RRD9</accession>
<dbReference type="InterPro" id="IPR046581">
    <property type="entry name" value="DUF6641"/>
</dbReference>
<sequence length="148" mass="16610">MTMNILKSLSLSVLPTTQRISPEQHRRNKLLTKLAEQKLIAEADREGILPNIMHRRWVITDGGSKALVDVPKRIKRWWFQDAVGNCLLAIRYGNKVLELEKGKGAIIVGKPDQLIPTIDKIIAAINAGELDALLSEMGLTRPIRKVQK</sequence>
<dbReference type="Pfam" id="PF20346">
    <property type="entry name" value="DUF6641"/>
    <property type="match status" value="1"/>
</dbReference>
<dbReference type="EMBL" id="RWJI01000001">
    <property type="protein sequence ID" value="RRQ51549.1"/>
    <property type="molecule type" value="Genomic_DNA"/>
</dbReference>
<protein>
    <submittedName>
        <fullName evidence="1">Uncharacterized protein</fullName>
    </submittedName>
</protein>
<proteinExistence type="predicted"/>
<gene>
    <name evidence="1" type="ORF">D7D48_01215</name>
</gene>
<evidence type="ECO:0000313" key="1">
    <source>
        <dbReference type="EMBL" id="RRQ51549.1"/>
    </source>
</evidence>
<name>A0A426RRD9_9SPHN</name>
<dbReference type="Proteomes" id="UP000268553">
    <property type="component" value="Unassembled WGS sequence"/>
</dbReference>